<keyword evidence="3" id="KW-1185">Reference proteome</keyword>
<dbReference type="InterPro" id="IPR000182">
    <property type="entry name" value="GNAT_dom"/>
</dbReference>
<dbReference type="CDD" id="cd04301">
    <property type="entry name" value="NAT_SF"/>
    <property type="match status" value="1"/>
</dbReference>
<dbReference type="SUPFAM" id="SSF55729">
    <property type="entry name" value="Acyl-CoA N-acyltransferases (Nat)"/>
    <property type="match status" value="1"/>
</dbReference>
<evidence type="ECO:0000259" key="1">
    <source>
        <dbReference type="PROSITE" id="PS51186"/>
    </source>
</evidence>
<accession>A0A0S7BFP7</accession>
<dbReference type="STRING" id="360412.LARV_00220"/>
<dbReference type="Gene3D" id="3.40.630.30">
    <property type="match status" value="1"/>
</dbReference>
<dbReference type="GO" id="GO:0016747">
    <property type="term" value="F:acyltransferase activity, transferring groups other than amino-acyl groups"/>
    <property type="evidence" value="ECO:0007669"/>
    <property type="project" value="InterPro"/>
</dbReference>
<feature type="domain" description="N-acetyltransferase" evidence="1">
    <location>
        <begin position="11"/>
        <end position="133"/>
    </location>
</feature>
<proteinExistence type="predicted"/>
<protein>
    <submittedName>
        <fullName evidence="2">Predicted acyltransferase</fullName>
    </submittedName>
</protein>
<keyword evidence="2" id="KW-0012">Acyltransferase</keyword>
<organism evidence="2">
    <name type="scientific">Longilinea arvoryzae</name>
    <dbReference type="NCBI Taxonomy" id="360412"/>
    <lineage>
        <taxon>Bacteria</taxon>
        <taxon>Bacillati</taxon>
        <taxon>Chloroflexota</taxon>
        <taxon>Anaerolineae</taxon>
        <taxon>Anaerolineales</taxon>
        <taxon>Anaerolineaceae</taxon>
        <taxon>Longilinea</taxon>
    </lineage>
</organism>
<dbReference type="InterPro" id="IPR016181">
    <property type="entry name" value="Acyl_CoA_acyltransferase"/>
</dbReference>
<gene>
    <name evidence="2" type="ORF">LARV_00220</name>
</gene>
<sequence length="155" mass="17175">MTGSLDLPSGVMLRHAERADAVRIRRLIHQVGINPLALDWRRFILAVDAGGQVLACAQIKPHADGTRELASLAVVPQFRGLGLARALIVTLQTQAGPPLYLTCRSGLEPLYTRFGFRPLTDPELPLYFRRLRKIANLILSVLRSPDGLSIMRWDG</sequence>
<dbReference type="PROSITE" id="PS51186">
    <property type="entry name" value="GNAT"/>
    <property type="match status" value="1"/>
</dbReference>
<evidence type="ECO:0000313" key="3">
    <source>
        <dbReference type="Proteomes" id="UP000055060"/>
    </source>
</evidence>
<evidence type="ECO:0000313" key="2">
    <source>
        <dbReference type="EMBL" id="GAP12485.1"/>
    </source>
</evidence>
<dbReference type="RefSeq" id="WP_075071907.1">
    <property type="nucleotide sequence ID" value="NZ_DF967972.1"/>
</dbReference>
<dbReference type="EMBL" id="DF967972">
    <property type="protein sequence ID" value="GAP12485.1"/>
    <property type="molecule type" value="Genomic_DNA"/>
</dbReference>
<keyword evidence="2" id="KW-0808">Transferase</keyword>
<dbReference type="AlphaFoldDB" id="A0A0S7BFP7"/>
<reference evidence="2" key="1">
    <citation type="submission" date="2015-07" db="EMBL/GenBank/DDBJ databases">
        <title>Draft Genome Sequences of Anaerolinea thermolimosa IMO-1, Bellilinea caldifistulae GOMI-1, Leptolinea tardivitalis YMTK-2, Levilinea saccharolytica KIBI-1,Longilinea arvoryzae KOME-1, Previously Described as Members of the Anaerolineaceae (Chloroflexi).</title>
        <authorList>
            <person name="Sekiguchi Y."/>
            <person name="Ohashi A."/>
            <person name="Matsuura N."/>
            <person name="Tourlousse M.D."/>
        </authorList>
    </citation>
    <scope>NUCLEOTIDE SEQUENCE [LARGE SCALE GENOMIC DNA]</scope>
    <source>
        <strain evidence="2">KOME-1</strain>
    </source>
</reference>
<dbReference type="Proteomes" id="UP000055060">
    <property type="component" value="Unassembled WGS sequence"/>
</dbReference>
<name>A0A0S7BFP7_9CHLR</name>
<dbReference type="Pfam" id="PF13508">
    <property type="entry name" value="Acetyltransf_7"/>
    <property type="match status" value="1"/>
</dbReference>
<dbReference type="OrthoDB" id="165247at2"/>